<dbReference type="InterPro" id="IPR050095">
    <property type="entry name" value="ECF_ABC_transporter_ATP-bd"/>
</dbReference>
<dbReference type="InterPro" id="IPR003439">
    <property type="entry name" value="ABC_transporter-like_ATP-bd"/>
</dbReference>
<dbReference type="RefSeq" id="WP_091748627.1">
    <property type="nucleotide sequence ID" value="NZ_FODY01000018.1"/>
</dbReference>
<dbReference type="GO" id="GO:0016887">
    <property type="term" value="F:ATP hydrolysis activity"/>
    <property type="evidence" value="ECO:0007669"/>
    <property type="project" value="InterPro"/>
</dbReference>
<keyword evidence="7" id="KW-1278">Translocase</keyword>
<evidence type="ECO:0000256" key="3">
    <source>
        <dbReference type="ARBA" id="ARBA00022448"/>
    </source>
</evidence>
<accession>A0A1H8WTV2</accession>
<keyword evidence="3" id="KW-0813">Transport</keyword>
<evidence type="ECO:0000313" key="10">
    <source>
        <dbReference type="EMBL" id="SEP31051.1"/>
    </source>
</evidence>
<dbReference type="PROSITE" id="PS50893">
    <property type="entry name" value="ABC_TRANSPORTER_2"/>
    <property type="match status" value="1"/>
</dbReference>
<dbReference type="GO" id="GO:0043190">
    <property type="term" value="C:ATP-binding cassette (ABC) transporter complex"/>
    <property type="evidence" value="ECO:0007669"/>
    <property type="project" value="TreeGrafter"/>
</dbReference>
<evidence type="ECO:0000256" key="6">
    <source>
        <dbReference type="ARBA" id="ARBA00022840"/>
    </source>
</evidence>
<organism evidence="10 11">
    <name type="scientific">Propionispora vibrioides</name>
    <dbReference type="NCBI Taxonomy" id="112903"/>
    <lineage>
        <taxon>Bacteria</taxon>
        <taxon>Bacillati</taxon>
        <taxon>Bacillota</taxon>
        <taxon>Negativicutes</taxon>
        <taxon>Selenomonadales</taxon>
        <taxon>Sporomusaceae</taxon>
        <taxon>Propionispora</taxon>
    </lineage>
</organism>
<dbReference type="Proteomes" id="UP000198847">
    <property type="component" value="Unassembled WGS sequence"/>
</dbReference>
<evidence type="ECO:0000256" key="2">
    <source>
        <dbReference type="ARBA" id="ARBA00005417"/>
    </source>
</evidence>
<dbReference type="GO" id="GO:0005524">
    <property type="term" value="F:ATP binding"/>
    <property type="evidence" value="ECO:0007669"/>
    <property type="project" value="UniProtKB-KW"/>
</dbReference>
<comment type="similarity">
    <text evidence="2">Belongs to the ABC transporter superfamily.</text>
</comment>
<proteinExistence type="inferred from homology"/>
<keyword evidence="4" id="KW-1003">Cell membrane</keyword>
<dbReference type="EMBL" id="FODY01000018">
    <property type="protein sequence ID" value="SEP31051.1"/>
    <property type="molecule type" value="Genomic_DNA"/>
</dbReference>
<feature type="domain" description="ABC transporter" evidence="9">
    <location>
        <begin position="4"/>
        <end position="244"/>
    </location>
</feature>
<dbReference type="InterPro" id="IPR015856">
    <property type="entry name" value="ABC_transpr_CbiO/EcfA_su"/>
</dbReference>
<dbReference type="SUPFAM" id="SSF52540">
    <property type="entry name" value="P-loop containing nucleoside triphosphate hydrolases"/>
    <property type="match status" value="1"/>
</dbReference>
<dbReference type="CDD" id="cd03225">
    <property type="entry name" value="ABC_cobalt_CbiO_domain1"/>
    <property type="match status" value="1"/>
</dbReference>
<evidence type="ECO:0000256" key="4">
    <source>
        <dbReference type="ARBA" id="ARBA00022475"/>
    </source>
</evidence>
<dbReference type="AlphaFoldDB" id="A0A1H8WTV2"/>
<evidence type="ECO:0000256" key="1">
    <source>
        <dbReference type="ARBA" id="ARBA00004202"/>
    </source>
</evidence>
<comment type="subcellular location">
    <subcellularLocation>
        <location evidence="1">Cell membrane</location>
        <topology evidence="1">Peripheral membrane protein</topology>
    </subcellularLocation>
</comment>
<dbReference type="InterPro" id="IPR017871">
    <property type="entry name" value="ABC_transporter-like_CS"/>
</dbReference>
<evidence type="ECO:0000256" key="8">
    <source>
        <dbReference type="ARBA" id="ARBA00023136"/>
    </source>
</evidence>
<dbReference type="PANTHER" id="PTHR43553">
    <property type="entry name" value="HEAVY METAL TRANSPORTER"/>
    <property type="match status" value="1"/>
</dbReference>
<name>A0A1H8WTV2_9FIRM</name>
<keyword evidence="11" id="KW-1185">Reference proteome</keyword>
<evidence type="ECO:0000259" key="9">
    <source>
        <dbReference type="PROSITE" id="PS50893"/>
    </source>
</evidence>
<protein>
    <submittedName>
        <fullName evidence="10">Energy-coupling factor transport system ATP-binding protein</fullName>
    </submittedName>
</protein>
<dbReference type="SMART" id="SM00382">
    <property type="entry name" value="AAA"/>
    <property type="match status" value="1"/>
</dbReference>
<dbReference type="Pfam" id="PF00005">
    <property type="entry name" value="ABC_tran"/>
    <property type="match status" value="1"/>
</dbReference>
<keyword evidence="6 10" id="KW-0067">ATP-binding</keyword>
<evidence type="ECO:0000313" key="11">
    <source>
        <dbReference type="Proteomes" id="UP000198847"/>
    </source>
</evidence>
<dbReference type="STRING" id="112903.SAMN04490178_1184"/>
<evidence type="ECO:0000256" key="5">
    <source>
        <dbReference type="ARBA" id="ARBA00022741"/>
    </source>
</evidence>
<gene>
    <name evidence="10" type="ORF">SAMN04490178_1184</name>
</gene>
<dbReference type="InterPro" id="IPR027417">
    <property type="entry name" value="P-loop_NTPase"/>
</dbReference>
<dbReference type="PROSITE" id="PS00211">
    <property type="entry name" value="ABC_TRANSPORTER_1"/>
    <property type="match status" value="1"/>
</dbReference>
<dbReference type="OrthoDB" id="197875at2"/>
<dbReference type="PANTHER" id="PTHR43553:SF21">
    <property type="entry name" value="ABC TRANSPORTER ATP-BINDING PROTEIN MA_1418-RELATED"/>
    <property type="match status" value="1"/>
</dbReference>
<keyword evidence="8" id="KW-0472">Membrane</keyword>
<sequence>MSEIVIDGLSYLYPKAAKQSLENVSLRIAPGDFAVLTGFNGSGKTTLCLAVAGAVPLYYGGAMAGQVRLGQDKTTDLGICEIAEKVGLVMQDYESQLVALTVEEEVAFALENRGMKQADIAVRVKEALVLVGLTGQESRRTADLSGGQKQRLAIASVLATKPQILVLDEPASALDPEGTAGLYRLLHRLNREQGLTILVVEHDLAQVLPYASQFILLGNGKVEQEGKPAEVLRYIGSHSRYACCLPPLWQIKLSLETKYVCWSDWKTDEDAVRELRDNLDSQEAGKRACM</sequence>
<evidence type="ECO:0000256" key="7">
    <source>
        <dbReference type="ARBA" id="ARBA00022967"/>
    </source>
</evidence>
<dbReference type="InterPro" id="IPR003593">
    <property type="entry name" value="AAA+_ATPase"/>
</dbReference>
<reference evidence="10 11" key="1">
    <citation type="submission" date="2016-10" db="EMBL/GenBank/DDBJ databases">
        <authorList>
            <person name="de Groot N.N."/>
        </authorList>
    </citation>
    <scope>NUCLEOTIDE SEQUENCE [LARGE SCALE GENOMIC DNA]</scope>
    <source>
        <strain evidence="10 11">DSM 13305</strain>
    </source>
</reference>
<keyword evidence="5" id="KW-0547">Nucleotide-binding</keyword>
<dbReference type="Gene3D" id="3.40.50.300">
    <property type="entry name" value="P-loop containing nucleotide triphosphate hydrolases"/>
    <property type="match status" value="1"/>
</dbReference>
<dbReference type="GO" id="GO:0042626">
    <property type="term" value="F:ATPase-coupled transmembrane transporter activity"/>
    <property type="evidence" value="ECO:0007669"/>
    <property type="project" value="TreeGrafter"/>
</dbReference>